<dbReference type="AlphaFoldDB" id="A0A151QR13"/>
<proteinExistence type="predicted"/>
<protein>
    <recommendedName>
        <fullName evidence="3">Retrotransposon Copia-like N-terminal domain-containing protein</fullName>
    </recommendedName>
</protein>
<dbReference type="EMBL" id="KQ485135">
    <property type="protein sequence ID" value="KYP32743.1"/>
    <property type="molecule type" value="Genomic_DNA"/>
</dbReference>
<dbReference type="Gramene" id="C.cajan_45794.t">
    <property type="protein sequence ID" value="C.cajan_45794.t.cds1"/>
    <property type="gene ID" value="C.cajan_45794"/>
</dbReference>
<sequence length="109" mass="12639">MLGKNECPEEFILAADSIRKTNPDFEDWQASDQQLLGWLMNSMTANMATQLLHYQGAAKSWCENTRERKKNSKKFVARLVDNYHFTLAHLEWTWTIFGPILRPKTVAGH</sequence>
<accession>A0A151QR13</accession>
<organism evidence="1 2">
    <name type="scientific">Cajanus cajan</name>
    <name type="common">Pigeon pea</name>
    <name type="synonym">Cajanus indicus</name>
    <dbReference type="NCBI Taxonomy" id="3821"/>
    <lineage>
        <taxon>Eukaryota</taxon>
        <taxon>Viridiplantae</taxon>
        <taxon>Streptophyta</taxon>
        <taxon>Embryophyta</taxon>
        <taxon>Tracheophyta</taxon>
        <taxon>Spermatophyta</taxon>
        <taxon>Magnoliopsida</taxon>
        <taxon>eudicotyledons</taxon>
        <taxon>Gunneridae</taxon>
        <taxon>Pentapetalae</taxon>
        <taxon>rosids</taxon>
        <taxon>fabids</taxon>
        <taxon>Fabales</taxon>
        <taxon>Fabaceae</taxon>
        <taxon>Papilionoideae</taxon>
        <taxon>50 kb inversion clade</taxon>
        <taxon>NPAAA clade</taxon>
        <taxon>indigoferoid/millettioid clade</taxon>
        <taxon>Phaseoleae</taxon>
        <taxon>Cajanus</taxon>
    </lineage>
</organism>
<evidence type="ECO:0008006" key="3">
    <source>
        <dbReference type="Google" id="ProtNLM"/>
    </source>
</evidence>
<evidence type="ECO:0000313" key="2">
    <source>
        <dbReference type="Proteomes" id="UP000075243"/>
    </source>
</evidence>
<dbReference type="Proteomes" id="UP000075243">
    <property type="component" value="Unassembled WGS sequence"/>
</dbReference>
<keyword evidence="2" id="KW-1185">Reference proteome</keyword>
<gene>
    <name evidence="1" type="ORF">KK1_046487</name>
</gene>
<evidence type="ECO:0000313" key="1">
    <source>
        <dbReference type="EMBL" id="KYP32743.1"/>
    </source>
</evidence>
<name>A0A151QR13_CAJCA</name>
<reference evidence="1" key="1">
    <citation type="journal article" date="2012" name="Nat. Biotechnol.">
        <title>Draft genome sequence of pigeonpea (Cajanus cajan), an orphan legume crop of resource-poor farmers.</title>
        <authorList>
            <person name="Varshney R.K."/>
            <person name="Chen W."/>
            <person name="Li Y."/>
            <person name="Bharti A.K."/>
            <person name="Saxena R.K."/>
            <person name="Schlueter J.A."/>
            <person name="Donoghue M.T."/>
            <person name="Azam S."/>
            <person name="Fan G."/>
            <person name="Whaley A.M."/>
            <person name="Farmer A.D."/>
            <person name="Sheridan J."/>
            <person name="Iwata A."/>
            <person name="Tuteja R."/>
            <person name="Penmetsa R.V."/>
            <person name="Wu W."/>
            <person name="Upadhyaya H.D."/>
            <person name="Yang S.P."/>
            <person name="Shah T."/>
            <person name="Saxena K.B."/>
            <person name="Michael T."/>
            <person name="McCombie W.R."/>
            <person name="Yang B."/>
            <person name="Zhang G."/>
            <person name="Yang H."/>
            <person name="Wang J."/>
            <person name="Spillane C."/>
            <person name="Cook D.R."/>
            <person name="May G.D."/>
            <person name="Xu X."/>
            <person name="Jackson S.A."/>
        </authorList>
    </citation>
    <scope>NUCLEOTIDE SEQUENCE [LARGE SCALE GENOMIC DNA]</scope>
</reference>